<keyword evidence="3 5" id="KW-1133">Transmembrane helix</keyword>
<dbReference type="GO" id="GO:0016020">
    <property type="term" value="C:membrane"/>
    <property type="evidence" value="ECO:0007669"/>
    <property type="project" value="UniProtKB-SubCell"/>
</dbReference>
<proteinExistence type="predicted"/>
<dbReference type="EMBL" id="SOML01000009">
    <property type="protein sequence ID" value="TFD94898.1"/>
    <property type="molecule type" value="Genomic_DNA"/>
</dbReference>
<comment type="subcellular location">
    <subcellularLocation>
        <location evidence="1">Membrane</location>
        <topology evidence="1">Multi-pass membrane protein</topology>
    </subcellularLocation>
</comment>
<sequence>MTWFDILIYIVVIYCVFKGYKTGLIKQLATLAGLIAGAILSGQISSILLPVLQGKSHSSEYILAPLSYMLAFALIMLAFYLLGTLIQGVIEAAKMGTLNRLAGIVLCLVKWMLAISIVINLIGKIDSKHYIISEDTINRSKMYKYVQPFAPHIVPFLKFEFDKE</sequence>
<gene>
    <name evidence="6" type="ORF">E2605_13840</name>
</gene>
<dbReference type="PANTHER" id="PTHR37306:SF1">
    <property type="entry name" value="COLICIN V PRODUCTION PROTEIN"/>
    <property type="match status" value="1"/>
</dbReference>
<dbReference type="Proteomes" id="UP000297861">
    <property type="component" value="Unassembled WGS sequence"/>
</dbReference>
<feature type="transmembrane region" description="Helical" evidence="5">
    <location>
        <begin position="68"/>
        <end position="89"/>
    </location>
</feature>
<dbReference type="AlphaFoldDB" id="A0A4Y8KXM3"/>
<evidence type="ECO:0000313" key="6">
    <source>
        <dbReference type="EMBL" id="TFD94898.1"/>
    </source>
</evidence>
<evidence type="ECO:0000256" key="2">
    <source>
        <dbReference type="ARBA" id="ARBA00022692"/>
    </source>
</evidence>
<evidence type="ECO:0000256" key="1">
    <source>
        <dbReference type="ARBA" id="ARBA00004141"/>
    </source>
</evidence>
<evidence type="ECO:0000256" key="3">
    <source>
        <dbReference type="ARBA" id="ARBA00022989"/>
    </source>
</evidence>
<dbReference type="RefSeq" id="WP_134436914.1">
    <property type="nucleotide sequence ID" value="NZ_SOML01000009.1"/>
</dbReference>
<evidence type="ECO:0000313" key="7">
    <source>
        <dbReference type="Proteomes" id="UP000297861"/>
    </source>
</evidence>
<comment type="caution">
    <text evidence="6">The sequence shown here is derived from an EMBL/GenBank/DDBJ whole genome shotgun (WGS) entry which is preliminary data.</text>
</comment>
<evidence type="ECO:0000256" key="4">
    <source>
        <dbReference type="ARBA" id="ARBA00023136"/>
    </source>
</evidence>
<dbReference type="OrthoDB" id="9799585at2"/>
<dbReference type="InterPro" id="IPR003825">
    <property type="entry name" value="Colicin-V_CvpA"/>
</dbReference>
<accession>A0A4Y8KXM3</accession>
<feature type="transmembrane region" description="Helical" evidence="5">
    <location>
        <begin position="6"/>
        <end position="21"/>
    </location>
</feature>
<dbReference type="Pfam" id="PF02674">
    <property type="entry name" value="Colicin_V"/>
    <property type="match status" value="1"/>
</dbReference>
<dbReference type="GO" id="GO:0009403">
    <property type="term" value="P:toxin biosynthetic process"/>
    <property type="evidence" value="ECO:0007669"/>
    <property type="project" value="InterPro"/>
</dbReference>
<feature type="transmembrane region" description="Helical" evidence="5">
    <location>
        <begin position="101"/>
        <end position="123"/>
    </location>
</feature>
<protein>
    <submittedName>
        <fullName evidence="6">CvpA family protein</fullName>
    </submittedName>
</protein>
<keyword evidence="4 5" id="KW-0472">Membrane</keyword>
<evidence type="ECO:0000256" key="5">
    <source>
        <dbReference type="SAM" id="Phobius"/>
    </source>
</evidence>
<keyword evidence="7" id="KW-1185">Reference proteome</keyword>
<name>A0A4Y8KXM3_9BACT</name>
<feature type="transmembrane region" description="Helical" evidence="5">
    <location>
        <begin position="28"/>
        <end position="48"/>
    </location>
</feature>
<dbReference type="PANTHER" id="PTHR37306">
    <property type="entry name" value="COLICIN V PRODUCTION PROTEIN"/>
    <property type="match status" value="1"/>
</dbReference>
<dbReference type="STRING" id="1121485.GCA_000426485_03197"/>
<reference evidence="6 7" key="1">
    <citation type="submission" date="2019-03" db="EMBL/GenBank/DDBJ databases">
        <title>San Antonio Military Medical Center submission to MRSN (WRAIR), pending publication.</title>
        <authorList>
            <person name="Blyth D.M."/>
            <person name="Mccarthy S.L."/>
            <person name="Schall S.E."/>
            <person name="Stam J.A."/>
            <person name="Ong A.C."/>
            <person name="Mcgann P.T."/>
        </authorList>
    </citation>
    <scope>NUCLEOTIDE SEQUENCE [LARGE SCALE GENOMIC DNA]</scope>
    <source>
        <strain evidence="6 7">MRSN571793</strain>
    </source>
</reference>
<keyword evidence="2 5" id="KW-0812">Transmembrane</keyword>
<organism evidence="6 7">
    <name type="scientific">Dysgonomonas capnocytophagoides</name>
    <dbReference type="NCBI Taxonomy" id="45254"/>
    <lineage>
        <taxon>Bacteria</taxon>
        <taxon>Pseudomonadati</taxon>
        <taxon>Bacteroidota</taxon>
        <taxon>Bacteroidia</taxon>
        <taxon>Bacteroidales</taxon>
        <taxon>Dysgonomonadaceae</taxon>
        <taxon>Dysgonomonas</taxon>
    </lineage>
</organism>